<dbReference type="PANTHER" id="PTHR13339:SF0">
    <property type="entry name" value="COP9 SIGNALOSOME COMPLEX SUBUNIT 8"/>
    <property type="match status" value="1"/>
</dbReference>
<dbReference type="AlphaFoldDB" id="A0A401GHN0"/>
<evidence type="ECO:0000313" key="7">
    <source>
        <dbReference type="EMBL" id="GBE81700.1"/>
    </source>
</evidence>
<organism evidence="7 8">
    <name type="scientific">Sparassis crispa</name>
    <dbReference type="NCBI Taxonomy" id="139825"/>
    <lineage>
        <taxon>Eukaryota</taxon>
        <taxon>Fungi</taxon>
        <taxon>Dikarya</taxon>
        <taxon>Basidiomycota</taxon>
        <taxon>Agaricomycotina</taxon>
        <taxon>Agaricomycetes</taxon>
        <taxon>Polyporales</taxon>
        <taxon>Sparassidaceae</taxon>
        <taxon>Sparassis</taxon>
    </lineage>
</organism>
<dbReference type="STRING" id="139825.A0A401GHN0"/>
<evidence type="ECO:0000256" key="4">
    <source>
        <dbReference type="ARBA" id="ARBA00022790"/>
    </source>
</evidence>
<sequence length="242" mass="26495">MQVEEPSQVAEPAPQTVAAPEQQKNLYELLFPTLANLAAKGDFQELIRVAEHWDVSAENNSSYSRLFLTAPLVLSYLIVDELSAARYALTRLPDNLASLPITRGLFHLLSATWDRKYQSVYSRAEDVFNLCHQPGFPDDALASMVTGMVTTFVDVFRKKTFVLLSKAYTSIPLSLSQTYLGLSSEQVINAAGAHGWTYDASTRVFTPTSATAGTSRLNGASAAQSTLYTFGVVADSIVRLEM</sequence>
<proteinExistence type="predicted"/>
<name>A0A401GHN0_9APHY</name>
<dbReference type="Gene3D" id="1.25.40.990">
    <property type="match status" value="1"/>
</dbReference>
<evidence type="ECO:0000256" key="1">
    <source>
        <dbReference type="ARBA" id="ARBA00004123"/>
    </source>
</evidence>
<comment type="caution">
    <text evidence="7">The sequence shown here is derived from an EMBL/GenBank/DDBJ whole genome shotgun (WGS) entry which is preliminary data.</text>
</comment>
<dbReference type="InterPro" id="IPR033205">
    <property type="entry name" value="COP9_CSN8"/>
</dbReference>
<reference evidence="7 8" key="1">
    <citation type="journal article" date="2018" name="Sci. Rep.">
        <title>Genome sequence of the cauliflower mushroom Sparassis crispa (Hanabiratake) and its association with beneficial usage.</title>
        <authorList>
            <person name="Kiyama R."/>
            <person name="Furutani Y."/>
            <person name="Kawaguchi K."/>
            <person name="Nakanishi T."/>
        </authorList>
    </citation>
    <scope>NUCLEOTIDE SEQUENCE [LARGE SCALE GENOMIC DNA]</scope>
</reference>
<dbReference type="GO" id="GO:0000338">
    <property type="term" value="P:protein deneddylation"/>
    <property type="evidence" value="ECO:0007669"/>
    <property type="project" value="InterPro"/>
</dbReference>
<dbReference type="OrthoDB" id="5351233at2759"/>
<dbReference type="RefSeq" id="XP_027612613.1">
    <property type="nucleotide sequence ID" value="XM_027756812.1"/>
</dbReference>
<dbReference type="Pfam" id="PF10075">
    <property type="entry name" value="CSN8_PSD8_EIF3K"/>
    <property type="match status" value="1"/>
</dbReference>
<accession>A0A401GHN0</accession>
<dbReference type="GO" id="GO:0010387">
    <property type="term" value="P:COP9 signalosome assembly"/>
    <property type="evidence" value="ECO:0007669"/>
    <property type="project" value="InterPro"/>
</dbReference>
<keyword evidence="4" id="KW-0736">Signalosome</keyword>
<evidence type="ECO:0000256" key="3">
    <source>
        <dbReference type="ARBA" id="ARBA00022490"/>
    </source>
</evidence>
<keyword evidence="8" id="KW-1185">Reference proteome</keyword>
<dbReference type="GO" id="GO:0005737">
    <property type="term" value="C:cytoplasm"/>
    <property type="evidence" value="ECO:0007669"/>
    <property type="project" value="UniProtKB-SubCell"/>
</dbReference>
<evidence type="ECO:0000256" key="5">
    <source>
        <dbReference type="ARBA" id="ARBA00023242"/>
    </source>
</evidence>
<dbReference type="InterPro" id="IPR033464">
    <property type="entry name" value="CSN8_PSD8_EIF3K"/>
</dbReference>
<keyword evidence="5" id="KW-0539">Nucleus</keyword>
<dbReference type="PANTHER" id="PTHR13339">
    <property type="entry name" value="COP9 SIGNALOSOME COMPLEX SUBUNIT 8"/>
    <property type="match status" value="1"/>
</dbReference>
<dbReference type="InParanoid" id="A0A401GHN0"/>
<keyword evidence="3" id="KW-0963">Cytoplasm</keyword>
<evidence type="ECO:0000259" key="6">
    <source>
        <dbReference type="Pfam" id="PF10075"/>
    </source>
</evidence>
<dbReference type="Proteomes" id="UP000287166">
    <property type="component" value="Unassembled WGS sequence"/>
</dbReference>
<feature type="domain" description="CSN8/PSMD8/EIF3K" evidence="6">
    <location>
        <begin position="72"/>
        <end position="208"/>
    </location>
</feature>
<dbReference type="GO" id="GO:0008180">
    <property type="term" value="C:COP9 signalosome"/>
    <property type="evidence" value="ECO:0007669"/>
    <property type="project" value="UniProtKB-KW"/>
</dbReference>
<gene>
    <name evidence="7" type="ORF">SCP_0400710</name>
</gene>
<dbReference type="EMBL" id="BFAD01000004">
    <property type="protein sequence ID" value="GBE81700.1"/>
    <property type="molecule type" value="Genomic_DNA"/>
</dbReference>
<evidence type="ECO:0000256" key="2">
    <source>
        <dbReference type="ARBA" id="ARBA00004496"/>
    </source>
</evidence>
<comment type="subcellular location">
    <subcellularLocation>
        <location evidence="2">Cytoplasm</location>
    </subcellularLocation>
    <subcellularLocation>
        <location evidence="1">Nucleus</location>
    </subcellularLocation>
</comment>
<protein>
    <submittedName>
        <fullName evidence="7">COP9 signalosome complex subunit 8</fullName>
    </submittedName>
</protein>
<dbReference type="GeneID" id="38778617"/>
<evidence type="ECO:0000313" key="8">
    <source>
        <dbReference type="Proteomes" id="UP000287166"/>
    </source>
</evidence>